<reference evidence="3" key="1">
    <citation type="journal article" date="2023" name="IScience">
        <title>Live-bearing cockroach genome reveals convergent evolutionary mechanisms linked to viviparity in insects and beyond.</title>
        <authorList>
            <person name="Fouks B."/>
            <person name="Harrison M.C."/>
            <person name="Mikhailova A.A."/>
            <person name="Marchal E."/>
            <person name="English S."/>
            <person name="Carruthers M."/>
            <person name="Jennings E.C."/>
            <person name="Chiamaka E.L."/>
            <person name="Frigard R.A."/>
            <person name="Pippel M."/>
            <person name="Attardo G.M."/>
            <person name="Benoit J.B."/>
            <person name="Bornberg-Bauer E."/>
            <person name="Tobe S.S."/>
        </authorList>
    </citation>
    <scope>NUCLEOTIDE SEQUENCE</scope>
    <source>
        <strain evidence="3">Stay&amp;Tobe</strain>
    </source>
</reference>
<dbReference type="PANTHER" id="PTHR21879:SF10">
    <property type="entry name" value="LP14110P"/>
    <property type="match status" value="1"/>
</dbReference>
<dbReference type="EMBL" id="JASPKZ010009377">
    <property type="protein sequence ID" value="KAJ9577066.1"/>
    <property type="molecule type" value="Genomic_DNA"/>
</dbReference>
<dbReference type="GO" id="GO:0016020">
    <property type="term" value="C:membrane"/>
    <property type="evidence" value="ECO:0007669"/>
    <property type="project" value="TreeGrafter"/>
</dbReference>
<gene>
    <name evidence="3" type="ORF">L9F63_006346</name>
</gene>
<dbReference type="AlphaFoldDB" id="A0AAD7ZB64"/>
<feature type="transmembrane region" description="Helical" evidence="2">
    <location>
        <begin position="237"/>
        <end position="255"/>
    </location>
</feature>
<keyword evidence="2" id="KW-0472">Membrane</keyword>
<accession>A0AAD7ZB64</accession>
<comment type="caution">
    <text evidence="3">The sequence shown here is derived from an EMBL/GenBank/DDBJ whole genome shotgun (WGS) entry which is preliminary data.</text>
</comment>
<evidence type="ECO:0000256" key="2">
    <source>
        <dbReference type="SAM" id="Phobius"/>
    </source>
</evidence>
<keyword evidence="2" id="KW-0812">Transmembrane</keyword>
<keyword evidence="4" id="KW-1185">Reference proteome</keyword>
<sequence>MLATDEKTERTPPITAISANGTAPGNSTIKSMETNQFMSYKNYTTKGIYRKSKNILDWTTFFSGSDSDPYLTRVNIGCLSGDLSDCFKLKALTSLDEFFDRDAYPLSDTARMVRMPKHHLRQLNKEPFEFSSTPRADEPEWDQFVKFLMRKVERFVKSTAIEVQFSNEVTNGGRYAPRFIDEIATEIDIIEDKNESTFSRTNLKKLFIPLLIILKLFKLKLLLFLPLILGLASFKKLLGFLALVVPGLIGFFQLCKPDLHHNYGSYGHSSFYHQPPHYKHKYTPTGVAAGHHHFSNEAASSYDNPYSRISQNQPFSSMKEQQSFPISQESSSATGYSNPTGTYDSEQLAYQGYQHFKKR</sequence>
<feature type="compositionally biased region" description="Polar residues" evidence="1">
    <location>
        <begin position="317"/>
        <end position="345"/>
    </location>
</feature>
<reference evidence="3" key="2">
    <citation type="submission" date="2023-05" db="EMBL/GenBank/DDBJ databases">
        <authorList>
            <person name="Fouks B."/>
        </authorList>
    </citation>
    <scope>NUCLEOTIDE SEQUENCE</scope>
    <source>
        <strain evidence="3">Stay&amp;Tobe</strain>
        <tissue evidence="3">Testes</tissue>
    </source>
</reference>
<dbReference type="PANTHER" id="PTHR21879">
    <property type="entry name" value="FI03362P-RELATED-RELATED"/>
    <property type="match status" value="1"/>
</dbReference>
<feature type="transmembrane region" description="Helical" evidence="2">
    <location>
        <begin position="206"/>
        <end position="231"/>
    </location>
</feature>
<dbReference type="InterPro" id="IPR012464">
    <property type="entry name" value="DUF1676"/>
</dbReference>
<feature type="region of interest" description="Disordered" evidence="1">
    <location>
        <begin position="317"/>
        <end position="359"/>
    </location>
</feature>
<keyword evidence="2" id="KW-1133">Transmembrane helix</keyword>
<evidence type="ECO:0000313" key="3">
    <source>
        <dbReference type="EMBL" id="KAJ9577066.1"/>
    </source>
</evidence>
<name>A0AAD7ZB64_DIPPU</name>
<dbReference type="Proteomes" id="UP001233999">
    <property type="component" value="Unassembled WGS sequence"/>
</dbReference>
<evidence type="ECO:0000313" key="4">
    <source>
        <dbReference type="Proteomes" id="UP001233999"/>
    </source>
</evidence>
<evidence type="ECO:0000256" key="1">
    <source>
        <dbReference type="SAM" id="MobiDB-lite"/>
    </source>
</evidence>
<organism evidence="3 4">
    <name type="scientific">Diploptera punctata</name>
    <name type="common">Pacific beetle cockroach</name>
    <dbReference type="NCBI Taxonomy" id="6984"/>
    <lineage>
        <taxon>Eukaryota</taxon>
        <taxon>Metazoa</taxon>
        <taxon>Ecdysozoa</taxon>
        <taxon>Arthropoda</taxon>
        <taxon>Hexapoda</taxon>
        <taxon>Insecta</taxon>
        <taxon>Pterygota</taxon>
        <taxon>Neoptera</taxon>
        <taxon>Polyneoptera</taxon>
        <taxon>Dictyoptera</taxon>
        <taxon>Blattodea</taxon>
        <taxon>Blaberoidea</taxon>
        <taxon>Blaberidae</taxon>
        <taxon>Diplopterinae</taxon>
        <taxon>Diploptera</taxon>
    </lineage>
</organism>
<proteinExistence type="predicted"/>
<protein>
    <submittedName>
        <fullName evidence="3">Uncharacterized protein</fullName>
    </submittedName>
</protein>
<dbReference type="Pfam" id="PF07898">
    <property type="entry name" value="DUF1676"/>
    <property type="match status" value="1"/>
</dbReference>